<evidence type="ECO:0000313" key="6">
    <source>
        <dbReference type="Proteomes" id="UP000886886"/>
    </source>
</evidence>
<protein>
    <submittedName>
        <fullName evidence="5">Helix-turn-helix transcriptional regulator</fullName>
    </submittedName>
</protein>
<dbReference type="PROSITE" id="PS01124">
    <property type="entry name" value="HTH_ARAC_FAMILY_2"/>
    <property type="match status" value="1"/>
</dbReference>
<dbReference type="EMBL" id="DVFT01000153">
    <property type="protein sequence ID" value="HIQ96933.1"/>
    <property type="molecule type" value="Genomic_DNA"/>
</dbReference>
<dbReference type="InterPro" id="IPR037923">
    <property type="entry name" value="HTH-like"/>
</dbReference>
<keyword evidence="1" id="KW-0805">Transcription regulation</keyword>
<dbReference type="SUPFAM" id="SSF51215">
    <property type="entry name" value="Regulatory protein AraC"/>
    <property type="match status" value="1"/>
</dbReference>
<evidence type="ECO:0000313" key="5">
    <source>
        <dbReference type="EMBL" id="HIQ96933.1"/>
    </source>
</evidence>
<gene>
    <name evidence="5" type="ORF">IAB26_10250</name>
</gene>
<organism evidence="5 6">
    <name type="scientific">Candidatus Limivivens merdigallinarum</name>
    <dbReference type="NCBI Taxonomy" id="2840859"/>
    <lineage>
        <taxon>Bacteria</taxon>
        <taxon>Bacillati</taxon>
        <taxon>Bacillota</taxon>
        <taxon>Clostridia</taxon>
        <taxon>Lachnospirales</taxon>
        <taxon>Lachnospiraceae</taxon>
        <taxon>Lachnospiraceae incertae sedis</taxon>
        <taxon>Candidatus Limivivens</taxon>
    </lineage>
</organism>
<dbReference type="InterPro" id="IPR014710">
    <property type="entry name" value="RmlC-like_jellyroll"/>
</dbReference>
<dbReference type="InterPro" id="IPR003313">
    <property type="entry name" value="AraC-bd"/>
</dbReference>
<keyword evidence="3" id="KW-0804">Transcription</keyword>
<accession>A0A9D1D1T2</accession>
<evidence type="ECO:0000259" key="4">
    <source>
        <dbReference type="PROSITE" id="PS01124"/>
    </source>
</evidence>
<proteinExistence type="predicted"/>
<dbReference type="SUPFAM" id="SSF46689">
    <property type="entry name" value="Homeodomain-like"/>
    <property type="match status" value="2"/>
</dbReference>
<dbReference type="SMART" id="SM00342">
    <property type="entry name" value="HTH_ARAC"/>
    <property type="match status" value="1"/>
</dbReference>
<reference evidence="5" key="1">
    <citation type="submission" date="2020-10" db="EMBL/GenBank/DDBJ databases">
        <authorList>
            <person name="Gilroy R."/>
        </authorList>
    </citation>
    <scope>NUCLEOTIDE SEQUENCE</scope>
    <source>
        <strain evidence="5">ChiSjej3B21-11622</strain>
    </source>
</reference>
<dbReference type="Gene3D" id="1.10.10.60">
    <property type="entry name" value="Homeodomain-like"/>
    <property type="match status" value="2"/>
</dbReference>
<dbReference type="Gene3D" id="2.60.120.10">
    <property type="entry name" value="Jelly Rolls"/>
    <property type="match status" value="1"/>
</dbReference>
<dbReference type="PANTHER" id="PTHR43280:SF2">
    <property type="entry name" value="HTH-TYPE TRANSCRIPTIONAL REGULATOR EXSA"/>
    <property type="match status" value="1"/>
</dbReference>
<keyword evidence="2" id="KW-0238">DNA-binding</keyword>
<evidence type="ECO:0000256" key="3">
    <source>
        <dbReference type="ARBA" id="ARBA00023163"/>
    </source>
</evidence>
<dbReference type="GO" id="GO:0003700">
    <property type="term" value="F:DNA-binding transcription factor activity"/>
    <property type="evidence" value="ECO:0007669"/>
    <property type="project" value="InterPro"/>
</dbReference>
<name>A0A9D1D1T2_9FIRM</name>
<dbReference type="AlphaFoldDB" id="A0A9D1D1T2"/>
<comment type="caution">
    <text evidence="5">The sequence shown here is derived from an EMBL/GenBank/DDBJ whole genome shotgun (WGS) entry which is preliminary data.</text>
</comment>
<dbReference type="Pfam" id="PF12833">
    <property type="entry name" value="HTH_18"/>
    <property type="match status" value="1"/>
</dbReference>
<dbReference type="Proteomes" id="UP000886886">
    <property type="component" value="Unassembled WGS sequence"/>
</dbReference>
<dbReference type="GO" id="GO:0043565">
    <property type="term" value="F:sequence-specific DNA binding"/>
    <property type="evidence" value="ECO:0007669"/>
    <property type="project" value="InterPro"/>
</dbReference>
<dbReference type="InterPro" id="IPR009057">
    <property type="entry name" value="Homeodomain-like_sf"/>
</dbReference>
<sequence length="282" mass="33291">MHYNHELILPNQDLPFKLFIFEGKDGHYIRDKHWHQSVEIFAVCEGELSFYIDQREYPLAEGQFMLVNSNEVHSVSSPRPNDTIVIQIPLSLFSSYFTGEQFIWFSHSSPEHDGQLMELVREIYSVYCQKACGYDLKVLGLFYLLLHLLVSEYRRTDMAADRMRQSKNLNRLSHITSYIKEHYSEDLNLESLSRTFGYSPTYLSRMFQKYAGINFKAYLQDIRLRYAWRELGHSEETLSAIAQNNGFPDSRAFARAFRKKYHLLPSQYRETLHQKGQEIDID</sequence>
<dbReference type="PANTHER" id="PTHR43280">
    <property type="entry name" value="ARAC-FAMILY TRANSCRIPTIONAL REGULATOR"/>
    <property type="match status" value="1"/>
</dbReference>
<dbReference type="Pfam" id="PF02311">
    <property type="entry name" value="AraC_binding"/>
    <property type="match status" value="1"/>
</dbReference>
<evidence type="ECO:0000256" key="2">
    <source>
        <dbReference type="ARBA" id="ARBA00023125"/>
    </source>
</evidence>
<reference evidence="5" key="2">
    <citation type="journal article" date="2021" name="PeerJ">
        <title>Extensive microbial diversity within the chicken gut microbiome revealed by metagenomics and culture.</title>
        <authorList>
            <person name="Gilroy R."/>
            <person name="Ravi A."/>
            <person name="Getino M."/>
            <person name="Pursley I."/>
            <person name="Horton D.L."/>
            <person name="Alikhan N.F."/>
            <person name="Baker D."/>
            <person name="Gharbi K."/>
            <person name="Hall N."/>
            <person name="Watson M."/>
            <person name="Adriaenssens E.M."/>
            <person name="Foster-Nyarko E."/>
            <person name="Jarju S."/>
            <person name="Secka A."/>
            <person name="Antonio M."/>
            <person name="Oren A."/>
            <person name="Chaudhuri R.R."/>
            <person name="La Ragione R."/>
            <person name="Hildebrand F."/>
            <person name="Pallen M.J."/>
        </authorList>
    </citation>
    <scope>NUCLEOTIDE SEQUENCE</scope>
    <source>
        <strain evidence="5">ChiSjej3B21-11622</strain>
    </source>
</reference>
<dbReference type="InterPro" id="IPR018060">
    <property type="entry name" value="HTH_AraC"/>
</dbReference>
<feature type="domain" description="HTH araC/xylS-type" evidence="4">
    <location>
        <begin position="173"/>
        <end position="271"/>
    </location>
</feature>
<evidence type="ECO:0000256" key="1">
    <source>
        <dbReference type="ARBA" id="ARBA00023015"/>
    </source>
</evidence>